<feature type="non-terminal residue" evidence="2">
    <location>
        <position position="22"/>
    </location>
</feature>
<comment type="caution">
    <text evidence="2">The sequence shown here is derived from an EMBL/GenBank/DDBJ whole genome shotgun (WGS) entry which is preliminary data.</text>
</comment>
<feature type="region of interest" description="Disordered" evidence="1">
    <location>
        <begin position="1"/>
        <end position="22"/>
    </location>
</feature>
<dbReference type="Proteomes" id="UP000663829">
    <property type="component" value="Unassembled WGS sequence"/>
</dbReference>
<evidence type="ECO:0000313" key="4">
    <source>
        <dbReference type="Proteomes" id="UP000663829"/>
    </source>
</evidence>
<dbReference type="EMBL" id="CAJOBC010098117">
    <property type="protein sequence ID" value="CAF4452027.1"/>
    <property type="molecule type" value="Genomic_DNA"/>
</dbReference>
<dbReference type="Proteomes" id="UP000681722">
    <property type="component" value="Unassembled WGS sequence"/>
</dbReference>
<proteinExistence type="predicted"/>
<dbReference type="AlphaFoldDB" id="A0A815ZE56"/>
<evidence type="ECO:0000256" key="1">
    <source>
        <dbReference type="SAM" id="MobiDB-lite"/>
    </source>
</evidence>
<keyword evidence="4" id="KW-1185">Reference proteome</keyword>
<dbReference type="EMBL" id="CAJNOQ010032114">
    <property type="protein sequence ID" value="CAF1583653.1"/>
    <property type="molecule type" value="Genomic_DNA"/>
</dbReference>
<protein>
    <submittedName>
        <fullName evidence="2">Uncharacterized protein</fullName>
    </submittedName>
</protein>
<sequence length="22" mass="2627">MEPKKRAADVNDNLEKIQKRSR</sequence>
<evidence type="ECO:0000313" key="2">
    <source>
        <dbReference type="EMBL" id="CAF1583653.1"/>
    </source>
</evidence>
<organism evidence="2 4">
    <name type="scientific">Didymodactylos carnosus</name>
    <dbReference type="NCBI Taxonomy" id="1234261"/>
    <lineage>
        <taxon>Eukaryota</taxon>
        <taxon>Metazoa</taxon>
        <taxon>Spiralia</taxon>
        <taxon>Gnathifera</taxon>
        <taxon>Rotifera</taxon>
        <taxon>Eurotatoria</taxon>
        <taxon>Bdelloidea</taxon>
        <taxon>Philodinida</taxon>
        <taxon>Philodinidae</taxon>
        <taxon>Didymodactylos</taxon>
    </lineage>
</organism>
<accession>A0A815ZE56</accession>
<evidence type="ECO:0000313" key="3">
    <source>
        <dbReference type="EMBL" id="CAF4452027.1"/>
    </source>
</evidence>
<name>A0A815ZE56_9BILA</name>
<gene>
    <name evidence="2" type="ORF">GPM918_LOCUS41264</name>
    <name evidence="3" type="ORF">SRO942_LOCUS42293</name>
</gene>
<reference evidence="2" key="1">
    <citation type="submission" date="2021-02" db="EMBL/GenBank/DDBJ databases">
        <authorList>
            <person name="Nowell W R."/>
        </authorList>
    </citation>
    <scope>NUCLEOTIDE SEQUENCE</scope>
</reference>